<dbReference type="RefSeq" id="WP_035552727.1">
    <property type="nucleotide sequence ID" value="NZ_AWFH01000026.1"/>
</dbReference>
<protein>
    <recommendedName>
        <fullName evidence="3">Winged helix-turn-helix domain-containing protein</fullName>
    </recommendedName>
</protein>
<accession>A0A059DZZ9</accession>
<dbReference type="Pfam" id="PF06224">
    <property type="entry name" value="AlkZ-like"/>
    <property type="match status" value="1"/>
</dbReference>
<dbReference type="AlphaFoldDB" id="A0A059DZZ9"/>
<evidence type="ECO:0008006" key="3">
    <source>
        <dbReference type="Google" id="ProtNLM"/>
    </source>
</evidence>
<keyword evidence="2" id="KW-1185">Reference proteome</keyword>
<proteinExistence type="predicted"/>
<sequence length="391" mass="45471">MTRRLCISNRDARRLWLSVQGLAPTPTGPLDLDALIKGLGFVQLDAIRVVSRAHHHILWSRNQNYREPMLGRHMSRDRRIFEHFTHDASVIPMDFYPMWARQFRRLEEKVRGWQWHRAMPEAAGRQAIKARIASEGPLSTKAFDTRISGEKAMWARPPHKLALDYMWYSGELATAHRENFTKFYDLAERVIPAGLREQDIPDTDQIDWLCRGALDRMAFGSEGDIQRFWDAVSSQEAKQWTGQHVGELVPVEIEGADGSLRPALAPGDIEVRLDRAPAPTRRLRILNPFDPVIRDRTRLERLFGFDYRIEMFVPPAKRRWGYYVYPMLEGDRFVGRIDLKADRKAGTLIVQNFWPEPGIRWSDTRTNKLHAEMDRLARFVSVEDVVWECTV</sequence>
<name>A0A059DZZ9_9PROT</name>
<dbReference type="EMBL" id="AWFH01000026">
    <property type="protein sequence ID" value="KCZ60285.1"/>
    <property type="molecule type" value="Genomic_DNA"/>
</dbReference>
<dbReference type="eggNOG" id="COG3214">
    <property type="taxonomic scope" value="Bacteria"/>
</dbReference>
<dbReference type="InterPro" id="IPR009351">
    <property type="entry name" value="AlkZ-like"/>
</dbReference>
<dbReference type="PANTHER" id="PTHR30528">
    <property type="entry name" value="CYTOPLASMIC PROTEIN"/>
    <property type="match status" value="1"/>
</dbReference>
<evidence type="ECO:0000313" key="2">
    <source>
        <dbReference type="Proteomes" id="UP000024547"/>
    </source>
</evidence>
<organism evidence="1 2">
    <name type="scientific">Hyphomonas atlantica</name>
    <dbReference type="NCBI Taxonomy" id="1280948"/>
    <lineage>
        <taxon>Bacteria</taxon>
        <taxon>Pseudomonadati</taxon>
        <taxon>Pseudomonadota</taxon>
        <taxon>Alphaproteobacteria</taxon>
        <taxon>Hyphomonadales</taxon>
        <taxon>Hyphomonadaceae</taxon>
        <taxon>Hyphomonas</taxon>
    </lineage>
</organism>
<dbReference type="PATRIC" id="fig|1280948.3.peg.2295"/>
<dbReference type="Proteomes" id="UP000024547">
    <property type="component" value="Unassembled WGS sequence"/>
</dbReference>
<dbReference type="STRING" id="1280948.HY36_17680"/>
<dbReference type="PANTHER" id="PTHR30528:SF0">
    <property type="entry name" value="CYTOPLASMIC PROTEIN"/>
    <property type="match status" value="1"/>
</dbReference>
<evidence type="ECO:0000313" key="1">
    <source>
        <dbReference type="EMBL" id="KCZ60285.1"/>
    </source>
</evidence>
<gene>
    <name evidence="1" type="ORF">HY36_17680</name>
</gene>
<comment type="caution">
    <text evidence="1">The sequence shown here is derived from an EMBL/GenBank/DDBJ whole genome shotgun (WGS) entry which is preliminary data.</text>
</comment>
<dbReference type="OrthoDB" id="9787207at2"/>
<reference evidence="1 2" key="1">
    <citation type="journal article" date="2014" name="Antonie Van Leeuwenhoek">
        <title>Hyphomonas beringensis sp. nov. and Hyphomonas chukchiensis sp. nov., isolated from surface seawater of the Bering Sea and Chukchi Sea.</title>
        <authorList>
            <person name="Li C."/>
            <person name="Lai Q."/>
            <person name="Li G."/>
            <person name="Dong C."/>
            <person name="Wang J."/>
            <person name="Liao Y."/>
            <person name="Shao Z."/>
        </authorList>
    </citation>
    <scope>NUCLEOTIDE SEQUENCE [LARGE SCALE GENOMIC DNA]</scope>
    <source>
        <strain evidence="1 2">22II1-22F38</strain>
    </source>
</reference>